<organism evidence="19 20">
    <name type="scientific">Simkania negevensis (strain ATCC VR-1471 / DSM 27360 / Z)</name>
    <dbReference type="NCBI Taxonomy" id="331113"/>
    <lineage>
        <taxon>Bacteria</taxon>
        <taxon>Pseudomonadati</taxon>
        <taxon>Chlamydiota</taxon>
        <taxon>Chlamydiia</taxon>
        <taxon>Parachlamydiales</taxon>
        <taxon>Simkaniaceae</taxon>
        <taxon>Simkania</taxon>
    </lineage>
</organism>
<comment type="function">
    <text evidence="1 17">Is required not only for elongation of protein synthesis but also for the initiation of all mRNA translation through initiator tRNA(fMet) aminoacylation.</text>
</comment>
<keyword evidence="8 17" id="KW-0436">Ligase</keyword>
<dbReference type="NCBIfam" id="NF001100">
    <property type="entry name" value="PRK00133.1"/>
    <property type="match status" value="1"/>
</dbReference>
<dbReference type="CDD" id="cd00814">
    <property type="entry name" value="MetRS_core"/>
    <property type="match status" value="1"/>
</dbReference>
<dbReference type="STRING" id="331113.SNE_A07670"/>
<dbReference type="PANTHER" id="PTHR45765">
    <property type="entry name" value="METHIONINE--TRNA LIGASE"/>
    <property type="match status" value="1"/>
</dbReference>
<dbReference type="SUPFAM" id="SSF57770">
    <property type="entry name" value="Methionyl-tRNA synthetase (MetRS), Zn-domain"/>
    <property type="match status" value="1"/>
</dbReference>
<evidence type="ECO:0000256" key="6">
    <source>
        <dbReference type="ARBA" id="ARBA00022490"/>
    </source>
</evidence>
<evidence type="ECO:0000313" key="20">
    <source>
        <dbReference type="Proteomes" id="UP000000496"/>
    </source>
</evidence>
<dbReference type="PRINTS" id="PR01041">
    <property type="entry name" value="TRNASYNTHMET"/>
</dbReference>
<evidence type="ECO:0000256" key="5">
    <source>
        <dbReference type="ARBA" id="ARBA00011738"/>
    </source>
</evidence>
<reference evidence="19 20" key="1">
    <citation type="journal article" date="2011" name="Mol. Biol. Evol.">
        <title>Unity in variety--the pan-genome of the Chlamydiae.</title>
        <authorList>
            <person name="Collingro A."/>
            <person name="Tischler P."/>
            <person name="Weinmaier T."/>
            <person name="Penz T."/>
            <person name="Heinz E."/>
            <person name="Brunham R.C."/>
            <person name="Read T.D."/>
            <person name="Bavoil P.M."/>
            <person name="Sachse K."/>
            <person name="Kahane S."/>
            <person name="Friedman M.G."/>
            <person name="Rattei T."/>
            <person name="Myers G.S."/>
            <person name="Horn M."/>
        </authorList>
    </citation>
    <scope>NUCLEOTIDE SEQUENCE [LARGE SCALE GENOMIC DNA]</scope>
    <source>
        <strain evidence="20">ATCC VR-1471 / Z</strain>
    </source>
</reference>
<evidence type="ECO:0000256" key="14">
    <source>
        <dbReference type="ARBA" id="ARBA00022917"/>
    </source>
</evidence>
<evidence type="ECO:0000256" key="1">
    <source>
        <dbReference type="ARBA" id="ARBA00003314"/>
    </source>
</evidence>
<dbReference type="RefSeq" id="WP_013943111.1">
    <property type="nucleotide sequence ID" value="NC_015713.1"/>
</dbReference>
<protein>
    <recommendedName>
        <fullName evidence="17">Methionine--tRNA ligase</fullName>
        <ecNumber evidence="17">6.1.1.10</ecNumber>
    </recommendedName>
    <alternativeName>
        <fullName evidence="17">Methionyl-tRNA synthetase</fullName>
        <shortName evidence="17">MetRS</shortName>
    </alternativeName>
</protein>
<dbReference type="PROSITE" id="PS50886">
    <property type="entry name" value="TRBD"/>
    <property type="match status" value="1"/>
</dbReference>
<keyword evidence="6 17" id="KW-0963">Cytoplasm</keyword>
<evidence type="ECO:0000256" key="12">
    <source>
        <dbReference type="ARBA" id="ARBA00022840"/>
    </source>
</evidence>
<dbReference type="SUPFAM" id="SSF52374">
    <property type="entry name" value="Nucleotidylyl transferase"/>
    <property type="match status" value="1"/>
</dbReference>
<dbReference type="InterPro" id="IPR014758">
    <property type="entry name" value="Met-tRNA_synth"/>
</dbReference>
<dbReference type="Gene3D" id="2.40.50.140">
    <property type="entry name" value="Nucleic acid-binding proteins"/>
    <property type="match status" value="1"/>
</dbReference>
<dbReference type="InterPro" id="IPR002547">
    <property type="entry name" value="tRNA-bd_dom"/>
</dbReference>
<dbReference type="InterPro" id="IPR041872">
    <property type="entry name" value="Anticodon_Met"/>
</dbReference>
<dbReference type="Pfam" id="PF09334">
    <property type="entry name" value="tRNA-synt_1g"/>
    <property type="match status" value="1"/>
</dbReference>
<dbReference type="InterPro" id="IPR009080">
    <property type="entry name" value="tRNAsynth_Ia_anticodon-bd"/>
</dbReference>
<dbReference type="InterPro" id="IPR015413">
    <property type="entry name" value="Methionyl/Leucyl_tRNA_Synth"/>
</dbReference>
<keyword evidence="12 17" id="KW-0067">ATP-binding</keyword>
<comment type="subcellular location">
    <subcellularLocation>
        <location evidence="2 17">Cytoplasm</location>
    </subcellularLocation>
</comment>
<keyword evidence="11 17" id="KW-0862">Zinc</keyword>
<dbReference type="GO" id="GO:0005524">
    <property type="term" value="F:ATP binding"/>
    <property type="evidence" value="ECO:0007669"/>
    <property type="project" value="UniProtKB-UniRule"/>
</dbReference>
<proteinExistence type="inferred from homology"/>
<evidence type="ECO:0000256" key="7">
    <source>
        <dbReference type="ARBA" id="ARBA00022555"/>
    </source>
</evidence>
<evidence type="ECO:0000256" key="15">
    <source>
        <dbReference type="ARBA" id="ARBA00023146"/>
    </source>
</evidence>
<dbReference type="NCBIfam" id="TIGR00398">
    <property type="entry name" value="metG"/>
    <property type="match status" value="1"/>
</dbReference>
<dbReference type="KEGG" id="sng:SNE_A07670"/>
<keyword evidence="10 17" id="KW-0547">Nucleotide-binding</keyword>
<keyword evidence="15 17" id="KW-0030">Aminoacyl-tRNA synthetase</keyword>
<keyword evidence="13 17" id="KW-0694">RNA-binding</keyword>
<name>F8L7C0_SIMNZ</name>
<comment type="subunit">
    <text evidence="4">Monomer.</text>
</comment>
<evidence type="ECO:0000259" key="18">
    <source>
        <dbReference type="PROSITE" id="PS50886"/>
    </source>
</evidence>
<dbReference type="SUPFAM" id="SSF47323">
    <property type="entry name" value="Anticodon-binding domain of a subclass of class I aminoacyl-tRNA synthetases"/>
    <property type="match status" value="1"/>
</dbReference>
<dbReference type="eggNOG" id="COG0073">
    <property type="taxonomic scope" value="Bacteria"/>
</dbReference>
<evidence type="ECO:0000256" key="8">
    <source>
        <dbReference type="ARBA" id="ARBA00022598"/>
    </source>
</evidence>
<dbReference type="GO" id="GO:0004825">
    <property type="term" value="F:methionine-tRNA ligase activity"/>
    <property type="evidence" value="ECO:0007669"/>
    <property type="project" value="UniProtKB-UniRule"/>
</dbReference>
<dbReference type="OrthoDB" id="9810191at2"/>
<dbReference type="EMBL" id="FR872582">
    <property type="protein sequence ID" value="CCB88644.1"/>
    <property type="molecule type" value="Genomic_DNA"/>
</dbReference>
<dbReference type="Gene3D" id="2.20.28.20">
    <property type="entry name" value="Methionyl-tRNA synthetase, Zn-domain"/>
    <property type="match status" value="1"/>
</dbReference>
<evidence type="ECO:0000256" key="11">
    <source>
        <dbReference type="ARBA" id="ARBA00022833"/>
    </source>
</evidence>
<feature type="binding site" evidence="17">
    <location>
        <position position="144"/>
    </location>
    <ligand>
        <name>Zn(2+)</name>
        <dbReference type="ChEBI" id="CHEBI:29105"/>
    </ligand>
</feature>
<evidence type="ECO:0000313" key="19">
    <source>
        <dbReference type="EMBL" id="CCB88644.1"/>
    </source>
</evidence>
<accession>F8L7C0</accession>
<comment type="similarity">
    <text evidence="3 17">Belongs to the class-I aminoacyl-tRNA synthetase family. MetG type 1 subfamily.</text>
</comment>
<keyword evidence="20" id="KW-1185">Reference proteome</keyword>
<dbReference type="HAMAP" id="MF_00098">
    <property type="entry name" value="Met_tRNA_synth_type1"/>
    <property type="match status" value="1"/>
</dbReference>
<feature type="binding site" evidence="17">
    <location>
        <position position="147"/>
    </location>
    <ligand>
        <name>Zn(2+)</name>
        <dbReference type="ChEBI" id="CHEBI:29105"/>
    </ligand>
</feature>
<comment type="cofactor">
    <cofactor evidence="17">
        <name>Zn(2+)</name>
        <dbReference type="ChEBI" id="CHEBI:29105"/>
    </cofactor>
    <text evidence="17">Binds 1 zinc ion per subunit.</text>
</comment>
<feature type="binding site" evidence="17">
    <location>
        <position position="160"/>
    </location>
    <ligand>
        <name>Zn(2+)</name>
        <dbReference type="ChEBI" id="CHEBI:29105"/>
    </ligand>
</feature>
<feature type="short sequence motif" description="'KMSKS' region" evidence="17">
    <location>
        <begin position="333"/>
        <end position="337"/>
    </location>
</feature>
<evidence type="ECO:0000256" key="16">
    <source>
        <dbReference type="ARBA" id="ARBA00047364"/>
    </source>
</evidence>
<dbReference type="HOGENOM" id="CLU_009710_1_2_0"/>
<feature type="short sequence motif" description="'HIGH' region" evidence="17">
    <location>
        <begin position="12"/>
        <end position="22"/>
    </location>
</feature>
<evidence type="ECO:0000256" key="4">
    <source>
        <dbReference type="ARBA" id="ARBA00011245"/>
    </source>
</evidence>
<dbReference type="InterPro" id="IPR014729">
    <property type="entry name" value="Rossmann-like_a/b/a_fold"/>
</dbReference>
<dbReference type="Gene3D" id="3.40.50.620">
    <property type="entry name" value="HUPs"/>
    <property type="match status" value="1"/>
</dbReference>
<dbReference type="InterPro" id="IPR023458">
    <property type="entry name" value="Met-tRNA_ligase_1"/>
</dbReference>
<feature type="domain" description="TRNA-binding" evidence="18">
    <location>
        <begin position="583"/>
        <end position="683"/>
    </location>
</feature>
<sequence>MSKKVLITAALPYANGPLHFGHIAGAYLPADCYARFQRLVGHDVLYICGSDEHGVPITLNAEMAGRTPQEHVDIFHHVIASFFKQLRISFDHYSRTTWDGHVHPTQQFFLDLLENGYIEPKVTEQLFSPADNRFLADRYVVGICPKCHTENARGDECPTCGASYEATDLKNPRSKLTGAELVLKPTKHWFLRFDLFKDKLTNWIKKKHWKSNVVNFAQNYIDDLKPRAITRDSDWGIPVPLDDAEGKVFYVWFDAPIGYISATMEWAQKVKNDPNAWEKYWLDPDTHYVQFVGKDNIPFHAIFFPAMVMGQNTPYKLVDELPANEFYNLEGKQFSKSTGWYIDLEDFFKKFSPDQIRYAIAANAPESQDSEFSWKDFQMRCNTELLGKYGNLINRVLVFTLKHFEGEIPSFGKMAYEDEKFLEEIEEKAKAIYQSYSHFQLRKASQLIMELATLGNTYFDAKKPWIAAKDPKLRGELGTTLACSLRILNVLALVSAPIIPETAEKLWKLLGYEKLLSTYHWQDVLEQGLPKTHTLKTPEVLFQKVEDEMIAAEIEALKKRAELSAPKPQKEIPPFKQLLDFEYFQQLDLRVGQILSVEPVPKSKKLLKLEVDFGIEKRTIVSGIAKGFPDTSVLIGKKATFVVNLKPVKLMGVESQGMLLVNGEAPRMELLELSNGFPGETVS</sequence>
<keyword evidence="7 17" id="KW-0820">tRNA-binding</keyword>
<dbReference type="Proteomes" id="UP000000496">
    <property type="component" value="Chromosome gsn.131"/>
</dbReference>
<dbReference type="AlphaFoldDB" id="F8L7C0"/>
<evidence type="ECO:0000256" key="17">
    <source>
        <dbReference type="HAMAP-Rule" id="MF_00098"/>
    </source>
</evidence>
<keyword evidence="9 17" id="KW-0479">Metal-binding</keyword>
<dbReference type="InterPro" id="IPR004495">
    <property type="entry name" value="Met-tRNA-synth_bsu_C"/>
</dbReference>
<dbReference type="EC" id="6.1.1.10" evidence="17"/>
<comment type="catalytic activity">
    <reaction evidence="16 17">
        <text>tRNA(Met) + L-methionine + ATP = L-methionyl-tRNA(Met) + AMP + diphosphate</text>
        <dbReference type="Rhea" id="RHEA:13481"/>
        <dbReference type="Rhea" id="RHEA-COMP:9667"/>
        <dbReference type="Rhea" id="RHEA-COMP:9698"/>
        <dbReference type="ChEBI" id="CHEBI:30616"/>
        <dbReference type="ChEBI" id="CHEBI:33019"/>
        <dbReference type="ChEBI" id="CHEBI:57844"/>
        <dbReference type="ChEBI" id="CHEBI:78442"/>
        <dbReference type="ChEBI" id="CHEBI:78530"/>
        <dbReference type="ChEBI" id="CHEBI:456215"/>
        <dbReference type="EC" id="6.1.1.10"/>
    </reaction>
</comment>
<dbReference type="SUPFAM" id="SSF50249">
    <property type="entry name" value="Nucleic acid-binding proteins"/>
    <property type="match status" value="1"/>
</dbReference>
<dbReference type="Gene3D" id="1.10.730.10">
    <property type="entry name" value="Isoleucyl-tRNA Synthetase, Domain 1"/>
    <property type="match status" value="1"/>
</dbReference>
<evidence type="ECO:0000256" key="13">
    <source>
        <dbReference type="ARBA" id="ARBA00022884"/>
    </source>
</evidence>
<gene>
    <name evidence="17 19" type="primary">metG</name>
    <name evidence="19" type="ordered locus">SNE_A07670</name>
</gene>
<dbReference type="InterPro" id="IPR029038">
    <property type="entry name" value="MetRS_Zn"/>
</dbReference>
<dbReference type="PANTHER" id="PTHR45765:SF1">
    <property type="entry name" value="METHIONINE--TRNA LIGASE, CYTOPLASMIC"/>
    <property type="match status" value="1"/>
</dbReference>
<feature type="binding site" evidence="17">
    <location>
        <position position="336"/>
    </location>
    <ligand>
        <name>ATP</name>
        <dbReference type="ChEBI" id="CHEBI:30616"/>
    </ligand>
</feature>
<keyword evidence="14 17" id="KW-0648">Protein biosynthesis</keyword>
<dbReference type="GO" id="GO:0046872">
    <property type="term" value="F:metal ion binding"/>
    <property type="evidence" value="ECO:0007669"/>
    <property type="project" value="UniProtKB-KW"/>
</dbReference>
<comment type="subunit">
    <text evidence="5 17">Homodimer.</text>
</comment>
<dbReference type="InterPro" id="IPR033911">
    <property type="entry name" value="MetRS_core"/>
</dbReference>
<feature type="binding site" evidence="17">
    <location>
        <position position="157"/>
    </location>
    <ligand>
        <name>Zn(2+)</name>
        <dbReference type="ChEBI" id="CHEBI:29105"/>
    </ligand>
</feature>
<dbReference type="eggNOG" id="COG0143">
    <property type="taxonomic scope" value="Bacteria"/>
</dbReference>
<evidence type="ECO:0000256" key="2">
    <source>
        <dbReference type="ARBA" id="ARBA00004496"/>
    </source>
</evidence>
<evidence type="ECO:0000256" key="9">
    <source>
        <dbReference type="ARBA" id="ARBA00022723"/>
    </source>
</evidence>
<dbReference type="CDD" id="cd02800">
    <property type="entry name" value="tRNA_bind_EcMetRS_like"/>
    <property type="match status" value="1"/>
</dbReference>
<dbReference type="GO" id="GO:0006431">
    <property type="term" value="P:methionyl-tRNA aminoacylation"/>
    <property type="evidence" value="ECO:0007669"/>
    <property type="project" value="UniProtKB-UniRule"/>
</dbReference>
<dbReference type="Pfam" id="PF01588">
    <property type="entry name" value="tRNA_bind"/>
    <property type="match status" value="1"/>
</dbReference>
<dbReference type="FunFam" id="2.20.28.20:FF:000001">
    <property type="entry name" value="Methionine--tRNA ligase"/>
    <property type="match status" value="1"/>
</dbReference>
<dbReference type="GO" id="GO:0005829">
    <property type="term" value="C:cytosol"/>
    <property type="evidence" value="ECO:0007669"/>
    <property type="project" value="TreeGrafter"/>
</dbReference>
<evidence type="ECO:0000256" key="3">
    <source>
        <dbReference type="ARBA" id="ARBA00008258"/>
    </source>
</evidence>
<dbReference type="InterPro" id="IPR012340">
    <property type="entry name" value="NA-bd_OB-fold"/>
</dbReference>
<evidence type="ECO:0000256" key="10">
    <source>
        <dbReference type="ARBA" id="ARBA00022741"/>
    </source>
</evidence>
<dbReference type="Pfam" id="PF19303">
    <property type="entry name" value="Anticodon_3"/>
    <property type="match status" value="1"/>
</dbReference>
<dbReference type="GO" id="GO:0000049">
    <property type="term" value="F:tRNA binding"/>
    <property type="evidence" value="ECO:0007669"/>
    <property type="project" value="UniProtKB-UniRule"/>
</dbReference>
<dbReference type="CDD" id="cd07957">
    <property type="entry name" value="Anticodon_Ia_Met"/>
    <property type="match status" value="1"/>
</dbReference>